<reference evidence="2" key="1">
    <citation type="submission" date="2020-05" db="EMBL/GenBank/DDBJ databases">
        <title>Phylogenomic resolution of chytrid fungi.</title>
        <authorList>
            <person name="Stajich J.E."/>
            <person name="Amses K."/>
            <person name="Simmons R."/>
            <person name="Seto K."/>
            <person name="Myers J."/>
            <person name="Bonds A."/>
            <person name="Quandt C.A."/>
            <person name="Barry K."/>
            <person name="Liu P."/>
            <person name="Grigoriev I."/>
            <person name="Longcore J.E."/>
            <person name="James T.Y."/>
        </authorList>
    </citation>
    <scope>NUCLEOTIDE SEQUENCE</scope>
    <source>
        <strain evidence="2">PLAUS21</strain>
    </source>
</reference>
<evidence type="ECO:0000313" key="2">
    <source>
        <dbReference type="EMBL" id="KAJ3253472.1"/>
    </source>
</evidence>
<comment type="similarity">
    <text evidence="1">Belongs to the actin family.</text>
</comment>
<dbReference type="AlphaFoldDB" id="A0AAD5UF35"/>
<protein>
    <submittedName>
        <fullName evidence="2">General RNA polymerase II transcription factor</fullName>
    </submittedName>
</protein>
<dbReference type="InterPro" id="IPR043129">
    <property type="entry name" value="ATPase_NBD"/>
</dbReference>
<dbReference type="Proteomes" id="UP001210925">
    <property type="component" value="Unassembled WGS sequence"/>
</dbReference>
<dbReference type="Gene3D" id="3.90.640.10">
    <property type="entry name" value="Actin, Chain A, domain 4"/>
    <property type="match status" value="1"/>
</dbReference>
<evidence type="ECO:0000256" key="1">
    <source>
        <dbReference type="RuleBase" id="RU000487"/>
    </source>
</evidence>
<proteinExistence type="inferred from homology"/>
<dbReference type="Gene3D" id="3.30.420.40">
    <property type="match status" value="3"/>
</dbReference>
<gene>
    <name evidence="2" type="primary">ARP7</name>
    <name evidence="2" type="ORF">HK103_000503</name>
</gene>
<name>A0AAD5UF35_9FUNG</name>
<keyword evidence="3" id="KW-1185">Reference proteome</keyword>
<dbReference type="SUPFAM" id="SSF53067">
    <property type="entry name" value="Actin-like ATPase domain"/>
    <property type="match status" value="2"/>
</dbReference>
<comment type="caution">
    <text evidence="2">The sequence shown here is derived from an EMBL/GenBank/DDBJ whole genome shotgun (WGS) entry which is preliminary data.</text>
</comment>
<dbReference type="EMBL" id="JADGKB010000108">
    <property type="protein sequence ID" value="KAJ3253472.1"/>
    <property type="molecule type" value="Genomic_DNA"/>
</dbReference>
<dbReference type="Pfam" id="PF00022">
    <property type="entry name" value="Actin"/>
    <property type="match status" value="2"/>
</dbReference>
<accession>A0AAD5UF35</accession>
<dbReference type="SMART" id="SM00268">
    <property type="entry name" value="ACTIN"/>
    <property type="match status" value="1"/>
</dbReference>
<sequence length="344" mass="38069">MEGEDEQQTVRTVRSFLTSNAVVTVGSPPEYDEVAGDLSNGPGILNTSADCERNSIDQTSTPNDTLGRVSTGSPRMGITLFLKNGVNFQQNESPVLLNVPIKWSRDEIENVVKMMFEELNVPALYLLDQPLASLYGIGVVTGVVIDIGHTSTDITPVIDNVILHAAQKSIPVGGKDIDDVLKRQFKKPQSFITELKERSCVVMTKDPIQPVTLTVQNESVTIGDLRYKCCEVLFYPYLIGKNCMGIHEALKLVINSTSEPSRRVALWESIVLCGGTSNLQGLKERFEYETSKLIASSETSNEYQPKEIKWLKIPEYMTMYKERPADVTFLGGAIVSKVLFINPS</sequence>
<organism evidence="2 3">
    <name type="scientific">Boothiomyces macroporosus</name>
    <dbReference type="NCBI Taxonomy" id="261099"/>
    <lineage>
        <taxon>Eukaryota</taxon>
        <taxon>Fungi</taxon>
        <taxon>Fungi incertae sedis</taxon>
        <taxon>Chytridiomycota</taxon>
        <taxon>Chytridiomycota incertae sedis</taxon>
        <taxon>Chytridiomycetes</taxon>
        <taxon>Rhizophydiales</taxon>
        <taxon>Terramycetaceae</taxon>
        <taxon>Boothiomyces</taxon>
    </lineage>
</organism>
<dbReference type="InterPro" id="IPR004000">
    <property type="entry name" value="Actin"/>
</dbReference>
<dbReference type="PANTHER" id="PTHR11937">
    <property type="entry name" value="ACTIN"/>
    <property type="match status" value="1"/>
</dbReference>
<evidence type="ECO:0000313" key="3">
    <source>
        <dbReference type="Proteomes" id="UP001210925"/>
    </source>
</evidence>